<feature type="region of interest" description="Disordered" evidence="1">
    <location>
        <begin position="275"/>
        <end position="305"/>
    </location>
</feature>
<keyword evidence="3" id="KW-1185">Reference proteome</keyword>
<dbReference type="AlphaFoldDB" id="A0ABD3UT18"/>
<proteinExistence type="predicted"/>
<feature type="compositionally biased region" description="Polar residues" evidence="1">
    <location>
        <begin position="1"/>
        <end position="66"/>
    </location>
</feature>
<feature type="compositionally biased region" description="Basic and acidic residues" evidence="1">
    <location>
        <begin position="275"/>
        <end position="286"/>
    </location>
</feature>
<evidence type="ECO:0000313" key="2">
    <source>
        <dbReference type="EMBL" id="KAL3852297.1"/>
    </source>
</evidence>
<feature type="compositionally biased region" description="Basic and acidic residues" evidence="1">
    <location>
        <begin position="89"/>
        <end position="104"/>
    </location>
</feature>
<feature type="compositionally biased region" description="Basic and acidic residues" evidence="1">
    <location>
        <begin position="135"/>
        <end position="144"/>
    </location>
</feature>
<feature type="compositionally biased region" description="Basic and acidic residues" evidence="1">
    <location>
        <begin position="116"/>
        <end position="126"/>
    </location>
</feature>
<evidence type="ECO:0000313" key="3">
    <source>
        <dbReference type="Proteomes" id="UP001634394"/>
    </source>
</evidence>
<comment type="caution">
    <text evidence="2">The sequence shown here is derived from an EMBL/GenBank/DDBJ whole genome shotgun (WGS) entry which is preliminary data.</text>
</comment>
<accession>A0ABD3UT18</accession>
<gene>
    <name evidence="2" type="ORF">ACJMK2_015959</name>
</gene>
<organism evidence="2 3">
    <name type="scientific">Sinanodonta woodiana</name>
    <name type="common">Chinese pond mussel</name>
    <name type="synonym">Anodonta woodiana</name>
    <dbReference type="NCBI Taxonomy" id="1069815"/>
    <lineage>
        <taxon>Eukaryota</taxon>
        <taxon>Metazoa</taxon>
        <taxon>Spiralia</taxon>
        <taxon>Lophotrochozoa</taxon>
        <taxon>Mollusca</taxon>
        <taxon>Bivalvia</taxon>
        <taxon>Autobranchia</taxon>
        <taxon>Heteroconchia</taxon>
        <taxon>Palaeoheterodonta</taxon>
        <taxon>Unionida</taxon>
        <taxon>Unionoidea</taxon>
        <taxon>Unionidae</taxon>
        <taxon>Unioninae</taxon>
        <taxon>Sinanodonta</taxon>
    </lineage>
</organism>
<dbReference type="EMBL" id="JBJQND010000015">
    <property type="protein sequence ID" value="KAL3852297.1"/>
    <property type="molecule type" value="Genomic_DNA"/>
</dbReference>
<reference evidence="2 3" key="1">
    <citation type="submission" date="2024-11" db="EMBL/GenBank/DDBJ databases">
        <title>Chromosome-level genome assembly of the freshwater bivalve Anodonta woodiana.</title>
        <authorList>
            <person name="Chen X."/>
        </authorList>
    </citation>
    <scope>NUCLEOTIDE SEQUENCE [LARGE SCALE GENOMIC DNA]</scope>
    <source>
        <strain evidence="2">MN2024</strain>
        <tissue evidence="2">Gills</tissue>
    </source>
</reference>
<protein>
    <submittedName>
        <fullName evidence="2">Uncharacterized protein</fullName>
    </submittedName>
</protein>
<feature type="region of interest" description="Disordered" evidence="1">
    <location>
        <begin position="1"/>
        <end position="173"/>
    </location>
</feature>
<name>A0ABD3UT18_SINWO</name>
<sequence length="305" mass="34969">MSTQESQEPVTPMSTQESQEPVTIVSSQESQLPVTTMSTQESQEPVTTMSSQNSQEPLTTISTQESQEPDTMEKIDPEPEEQTPAEQPNKTKDDSTDRECKEQEPEYGSVLVTDGTVEKADQRDEQTKEEDEKKEEERKNKEVKNEEEENKNDKDKQDEVLESTLQNQTAEKEAFDKLLDENVKLKMENERLKSEHADISNKYTTFNQEKEQMLKVQAEQEKEIKGLHHEVEDLRKGLDDDVKVQELKKKLLQLTKEYEDKDKRIHTLMSELDSTKGKLREAESKLGKNGTAKQDGPTSKTCAIM</sequence>
<dbReference type="Proteomes" id="UP001634394">
    <property type="component" value="Unassembled WGS sequence"/>
</dbReference>
<feature type="compositionally biased region" description="Polar residues" evidence="1">
    <location>
        <begin position="296"/>
        <end position="305"/>
    </location>
</feature>
<evidence type="ECO:0000256" key="1">
    <source>
        <dbReference type="SAM" id="MobiDB-lite"/>
    </source>
</evidence>